<evidence type="ECO:0000313" key="4">
    <source>
        <dbReference type="Proteomes" id="UP000516647"/>
    </source>
</evidence>
<dbReference type="InterPro" id="IPR036269">
    <property type="entry name" value="Rho_N_sf"/>
</dbReference>
<dbReference type="InterPro" id="IPR011112">
    <property type="entry name" value="Rho-like_N"/>
</dbReference>
<sequence>MKKLNEMTAKELKEMAKEQNIKNWWKMNKEQLIVALSQGDKVEETKEENTKEETQMNKEENISIIEKVYQMLENESDEVKRQIANKLLKDTKKKKEKIEIVVDDETFTFESLRQAHITLSEKYGFTYYGIKALLEGNENHKGYKAMMKDHKVTGKFL</sequence>
<evidence type="ECO:0000256" key="1">
    <source>
        <dbReference type="SAM" id="Coils"/>
    </source>
</evidence>
<dbReference type="GO" id="GO:0006353">
    <property type="term" value="P:DNA-templated transcription termination"/>
    <property type="evidence" value="ECO:0007669"/>
    <property type="project" value="InterPro"/>
</dbReference>
<keyword evidence="1" id="KW-0175">Coiled coil</keyword>
<proteinExistence type="predicted"/>
<dbReference type="Gene3D" id="1.10.720.10">
    <property type="match status" value="1"/>
</dbReference>
<dbReference type="EMBL" id="MT939241">
    <property type="protein sequence ID" value="QOC57568.1"/>
    <property type="molecule type" value="Genomic_DNA"/>
</dbReference>
<accession>A0A7L7SQN3</accession>
<name>A0A7L7SQN3_9CAUD</name>
<evidence type="ECO:0000259" key="2">
    <source>
        <dbReference type="SMART" id="SM00959"/>
    </source>
</evidence>
<evidence type="ECO:0000313" key="3">
    <source>
        <dbReference type="EMBL" id="QOC57568.1"/>
    </source>
</evidence>
<protein>
    <recommendedName>
        <fullName evidence="2">Rho termination factor-like N-terminal domain-containing protein</fullName>
    </recommendedName>
</protein>
<feature type="coiled-coil region" evidence="1">
    <location>
        <begin position="42"/>
        <end position="89"/>
    </location>
</feature>
<dbReference type="Proteomes" id="UP000516647">
    <property type="component" value="Segment"/>
</dbReference>
<dbReference type="SUPFAM" id="SSF68912">
    <property type="entry name" value="Rho N-terminal domain-like"/>
    <property type="match status" value="1"/>
</dbReference>
<dbReference type="Pfam" id="PF07498">
    <property type="entry name" value="Rho_N"/>
    <property type="match status" value="1"/>
</dbReference>
<reference evidence="3 4" key="1">
    <citation type="submission" date="2020-08" db="EMBL/GenBank/DDBJ databases">
        <authorList>
            <person name="Canfield G.S."/>
            <person name="Duerkop B.A."/>
        </authorList>
    </citation>
    <scope>NUCLEOTIDE SEQUENCE [LARGE SCALE GENOMIC DNA]</scope>
</reference>
<dbReference type="SMART" id="SM00959">
    <property type="entry name" value="Rho_N"/>
    <property type="match status" value="1"/>
</dbReference>
<organism evidence="3 4">
    <name type="scientific">Enterococcus phage 9183</name>
    <dbReference type="NCBI Taxonomy" id="2763102"/>
    <lineage>
        <taxon>Viruses</taxon>
        <taxon>Duplodnaviria</taxon>
        <taxon>Heunggongvirae</taxon>
        <taxon>Uroviricota</taxon>
        <taxon>Caudoviricetes</taxon>
        <taxon>Andrewesvirinae</taxon>
        <taxon>Denvervirus</taxon>
        <taxon>Denvervirus dv9183</taxon>
    </lineage>
</organism>
<feature type="domain" description="Rho termination factor-like N-terminal" evidence="2">
    <location>
        <begin position="3"/>
        <end position="43"/>
    </location>
</feature>
<keyword evidence="4" id="KW-1185">Reference proteome</keyword>
<gene>
    <name evidence="3" type="ORF">phi9183_ORF075</name>
</gene>